<keyword evidence="2" id="KW-1133">Transmembrane helix</keyword>
<keyword evidence="2" id="KW-0472">Membrane</keyword>
<evidence type="ECO:0000256" key="2">
    <source>
        <dbReference type="SAM" id="Phobius"/>
    </source>
</evidence>
<evidence type="ECO:0000313" key="3">
    <source>
        <dbReference type="EMBL" id="KAJ1985361.1"/>
    </source>
</evidence>
<feature type="transmembrane region" description="Helical" evidence="2">
    <location>
        <begin position="118"/>
        <end position="139"/>
    </location>
</feature>
<feature type="region of interest" description="Disordered" evidence="1">
    <location>
        <begin position="1"/>
        <end position="24"/>
    </location>
</feature>
<keyword evidence="4" id="KW-1185">Reference proteome</keyword>
<dbReference type="EMBL" id="JANBQB010000001">
    <property type="protein sequence ID" value="KAJ1985361.1"/>
    <property type="molecule type" value="Genomic_DNA"/>
</dbReference>
<dbReference type="Proteomes" id="UP001151582">
    <property type="component" value="Unassembled WGS sequence"/>
</dbReference>
<evidence type="ECO:0000313" key="4">
    <source>
        <dbReference type="Proteomes" id="UP001151582"/>
    </source>
</evidence>
<feature type="transmembrane region" description="Helical" evidence="2">
    <location>
        <begin position="51"/>
        <end position="71"/>
    </location>
</feature>
<dbReference type="OrthoDB" id="5563489at2759"/>
<feature type="transmembrane region" description="Helical" evidence="2">
    <location>
        <begin position="145"/>
        <end position="164"/>
    </location>
</feature>
<dbReference type="AlphaFoldDB" id="A0A9W8BB44"/>
<comment type="caution">
    <text evidence="3">The sequence shown here is derived from an EMBL/GenBank/DDBJ whole genome shotgun (WGS) entry which is preliminary data.</text>
</comment>
<sequence length="184" mass="21402">MPRRRRARRNSTPPTSDDDPTPPVMLTEEEQEKAINDLKLEDERINAQFKIFLTTVSVALTAWFMATAYYTAMAWTKQYYIPLTWIQLKTAHPLLSCESSVVALQIALYSLYKESFSIPYLVACSALFIFQFWLCAFGESPFERIWWTLPALLLGFNVYSGYFINVQKVRWSELEARQYKLKGA</sequence>
<protein>
    <recommendedName>
        <fullName evidence="5">Transmembrane protein</fullName>
    </recommendedName>
</protein>
<organism evidence="3 4">
    <name type="scientific">Dimargaris verticillata</name>
    <dbReference type="NCBI Taxonomy" id="2761393"/>
    <lineage>
        <taxon>Eukaryota</taxon>
        <taxon>Fungi</taxon>
        <taxon>Fungi incertae sedis</taxon>
        <taxon>Zoopagomycota</taxon>
        <taxon>Kickxellomycotina</taxon>
        <taxon>Dimargaritomycetes</taxon>
        <taxon>Dimargaritales</taxon>
        <taxon>Dimargaritaceae</taxon>
        <taxon>Dimargaris</taxon>
    </lineage>
</organism>
<proteinExistence type="predicted"/>
<evidence type="ECO:0008006" key="5">
    <source>
        <dbReference type="Google" id="ProtNLM"/>
    </source>
</evidence>
<accession>A0A9W8BB44</accession>
<evidence type="ECO:0000256" key="1">
    <source>
        <dbReference type="SAM" id="MobiDB-lite"/>
    </source>
</evidence>
<keyword evidence="2" id="KW-0812">Transmembrane</keyword>
<reference evidence="3" key="1">
    <citation type="submission" date="2022-07" db="EMBL/GenBank/DDBJ databases">
        <title>Phylogenomic reconstructions and comparative analyses of Kickxellomycotina fungi.</title>
        <authorList>
            <person name="Reynolds N.K."/>
            <person name="Stajich J.E."/>
            <person name="Barry K."/>
            <person name="Grigoriev I.V."/>
            <person name="Crous P."/>
            <person name="Smith M.E."/>
        </authorList>
    </citation>
    <scope>NUCLEOTIDE SEQUENCE</scope>
    <source>
        <strain evidence="3">RSA 567</strain>
    </source>
</reference>
<gene>
    <name evidence="3" type="ORF">H4R34_000015</name>
</gene>
<name>A0A9W8BB44_9FUNG</name>